<gene>
    <name evidence="2" type="ORF">HWD57_19585</name>
</gene>
<evidence type="ECO:0000313" key="2">
    <source>
        <dbReference type="EMBL" id="QLH51751.1"/>
    </source>
</evidence>
<feature type="signal peptide" evidence="1">
    <location>
        <begin position="1"/>
        <end position="25"/>
    </location>
</feature>
<dbReference type="AlphaFoldDB" id="A0A7D5NEV2"/>
<feature type="chain" id="PRO_5028423607" evidence="1">
    <location>
        <begin position="26"/>
        <end position="165"/>
    </location>
</feature>
<dbReference type="KEGG" id="acog:HWD57_19585"/>
<evidence type="ECO:0000256" key="1">
    <source>
        <dbReference type="SAM" id="SignalP"/>
    </source>
</evidence>
<reference evidence="2 3" key="1">
    <citation type="journal article" date="2019" name="Microbiome">
        <title>Annotated bacterial chromosomes from frame-shift-corrected long-read metagenomic data.</title>
        <authorList>
            <person name="Arumugam K."/>
            <person name="Bagci C."/>
            <person name="Bessarab I."/>
            <person name="Beier S."/>
            <person name="Buchfink B."/>
            <person name="Gorska A."/>
            <person name="Qiu G."/>
            <person name="Huson D.H."/>
            <person name="Williams R.B.H."/>
        </authorList>
    </citation>
    <scope>NUCLEOTIDE SEQUENCE [LARGE SCALE GENOMIC DNA]</scope>
    <source>
        <strain evidence="2">SSA1</strain>
    </source>
</reference>
<organism evidence="2 3">
    <name type="scientific">Candidatus Accumulibacter cognatus</name>
    <dbReference type="NCBI Taxonomy" id="2954383"/>
    <lineage>
        <taxon>Bacteria</taxon>
        <taxon>Pseudomonadati</taxon>
        <taxon>Pseudomonadota</taxon>
        <taxon>Betaproteobacteria</taxon>
        <taxon>Candidatus Accumulibacter</taxon>
    </lineage>
</organism>
<accession>A0A7D5NEV2</accession>
<sequence length="165" mass="17029">MKIRLIITAAIIGLGISAALTPAQATPVNSDQWYTFGFGGTGSSLLSGPGFITGIRSIVAPDTPWEFNCNADHCKFIITDGFNAGDKFTILDFGVSIGATSPAANIPGISCGNDEVACLLTTDFSIAPIFWRTAPTLSRESSVILPMVAGQASSSSACPGPQASR</sequence>
<keyword evidence="1" id="KW-0732">Signal</keyword>
<dbReference type="Proteomes" id="UP000509684">
    <property type="component" value="Chromosome"/>
</dbReference>
<evidence type="ECO:0000313" key="3">
    <source>
        <dbReference type="Proteomes" id="UP000509684"/>
    </source>
</evidence>
<proteinExistence type="predicted"/>
<name>A0A7D5NEV2_9PROT</name>
<dbReference type="EMBL" id="CP058708">
    <property type="protein sequence ID" value="QLH51751.1"/>
    <property type="molecule type" value="Genomic_DNA"/>
</dbReference>
<protein>
    <submittedName>
        <fullName evidence="2">Uncharacterized protein</fullName>
    </submittedName>
</protein>